<comment type="subcellular location">
    <subcellularLocation>
        <location evidence="2">Membrane</location>
        <topology evidence="2">Multi-pass membrane protein</topology>
    </subcellularLocation>
</comment>
<comment type="caution">
    <text evidence="14">The sequence shown here is derived from an EMBL/GenBank/DDBJ whole genome shotgun (WGS) entry which is preliminary data.</text>
</comment>
<evidence type="ECO:0000256" key="4">
    <source>
        <dbReference type="ARBA" id="ARBA00022670"/>
    </source>
</evidence>
<dbReference type="PANTHER" id="PTHR39188">
    <property type="entry name" value="MEMBRANE-ASSOCIATED ZINC METALLOPROTEASE M50B"/>
    <property type="match status" value="1"/>
</dbReference>
<feature type="transmembrane region" description="Helical" evidence="12">
    <location>
        <begin position="115"/>
        <end position="132"/>
    </location>
</feature>
<evidence type="ECO:0000313" key="15">
    <source>
        <dbReference type="Proteomes" id="UP000808914"/>
    </source>
</evidence>
<proteinExistence type="inferred from homology"/>
<keyword evidence="15" id="KW-1185">Reference proteome</keyword>
<name>A0ABS2PYT8_9BACL</name>
<keyword evidence="6" id="KW-0479">Metal-binding</keyword>
<evidence type="ECO:0000256" key="1">
    <source>
        <dbReference type="ARBA" id="ARBA00001947"/>
    </source>
</evidence>
<dbReference type="PANTHER" id="PTHR39188:SF3">
    <property type="entry name" value="STAGE IV SPORULATION PROTEIN FB"/>
    <property type="match status" value="1"/>
</dbReference>
<evidence type="ECO:0000256" key="12">
    <source>
        <dbReference type="SAM" id="Phobius"/>
    </source>
</evidence>
<evidence type="ECO:0000256" key="6">
    <source>
        <dbReference type="ARBA" id="ARBA00022723"/>
    </source>
</evidence>
<sequence length="287" mass="33709">MNNMYLPKFKIHPVFWFVLAAGLVTGHFWEVVIVFVIVFIHECGHAVAAMLAGWQITAIELLPFGGVAKVENHANRPLKEELFVTIAGPIQHLWLPFASRMLASANFWSDAHHHLFITYNLMILLFNLLPVWPLDGGKLLYILLMKRFPFKKAYYYSLIISLILLLILTISLLCLYPFALSYMVVASFIGVSIYKEWRQRRYVFMRFLLSRWREEYQSDYSRRNKPIIVSSHMSISSILDLFYKGFNHRIIIRNKNKQRVIDEGELLNLYFSGNYARRRIGEFFEVC</sequence>
<evidence type="ECO:0000256" key="8">
    <source>
        <dbReference type="ARBA" id="ARBA00022833"/>
    </source>
</evidence>
<dbReference type="EMBL" id="JAFBER010000004">
    <property type="protein sequence ID" value="MBM7644715.1"/>
    <property type="molecule type" value="Genomic_DNA"/>
</dbReference>
<accession>A0ABS2PYT8</accession>
<dbReference type="InterPro" id="IPR008915">
    <property type="entry name" value="Peptidase_M50"/>
</dbReference>
<feature type="transmembrane region" description="Helical" evidence="12">
    <location>
        <begin position="46"/>
        <end position="70"/>
    </location>
</feature>
<comment type="cofactor">
    <cofactor evidence="1">
        <name>Zn(2+)</name>
        <dbReference type="ChEBI" id="CHEBI:29105"/>
    </cofactor>
</comment>
<keyword evidence="4" id="KW-0645">Protease</keyword>
<gene>
    <name evidence="14" type="ORF">JOD45_000922</name>
</gene>
<keyword evidence="11 12" id="KW-0472">Membrane</keyword>
<evidence type="ECO:0000256" key="5">
    <source>
        <dbReference type="ARBA" id="ARBA00022692"/>
    </source>
</evidence>
<dbReference type="Proteomes" id="UP000808914">
    <property type="component" value="Unassembled WGS sequence"/>
</dbReference>
<comment type="similarity">
    <text evidence="3">Belongs to the peptidase M50B family.</text>
</comment>
<feature type="transmembrane region" description="Helical" evidence="12">
    <location>
        <begin position="179"/>
        <end position="197"/>
    </location>
</feature>
<keyword evidence="9 12" id="KW-1133">Transmembrane helix</keyword>
<evidence type="ECO:0000256" key="7">
    <source>
        <dbReference type="ARBA" id="ARBA00022801"/>
    </source>
</evidence>
<evidence type="ECO:0000256" key="3">
    <source>
        <dbReference type="ARBA" id="ARBA00007931"/>
    </source>
</evidence>
<evidence type="ECO:0000256" key="10">
    <source>
        <dbReference type="ARBA" id="ARBA00023049"/>
    </source>
</evidence>
<evidence type="ECO:0000256" key="2">
    <source>
        <dbReference type="ARBA" id="ARBA00004141"/>
    </source>
</evidence>
<feature type="transmembrane region" description="Helical" evidence="12">
    <location>
        <begin position="153"/>
        <end position="173"/>
    </location>
</feature>
<feature type="domain" description="Peptidase M50" evidence="13">
    <location>
        <begin position="31"/>
        <end position="102"/>
    </location>
</feature>
<organism evidence="14 15">
    <name type="scientific">Scopulibacillus daqui</name>
    <dbReference type="NCBI Taxonomy" id="1469162"/>
    <lineage>
        <taxon>Bacteria</taxon>
        <taxon>Bacillati</taxon>
        <taxon>Bacillota</taxon>
        <taxon>Bacilli</taxon>
        <taxon>Bacillales</taxon>
        <taxon>Sporolactobacillaceae</taxon>
        <taxon>Scopulibacillus</taxon>
    </lineage>
</organism>
<evidence type="ECO:0000259" key="13">
    <source>
        <dbReference type="Pfam" id="PF02163"/>
    </source>
</evidence>
<keyword evidence="7 14" id="KW-0378">Hydrolase</keyword>
<keyword evidence="10" id="KW-0482">Metalloprotease</keyword>
<evidence type="ECO:0000256" key="11">
    <source>
        <dbReference type="ARBA" id="ARBA00023136"/>
    </source>
</evidence>
<reference evidence="14 15" key="1">
    <citation type="submission" date="2021-01" db="EMBL/GenBank/DDBJ databases">
        <title>Genomic Encyclopedia of Type Strains, Phase IV (KMG-IV): sequencing the most valuable type-strain genomes for metagenomic binning, comparative biology and taxonomic classification.</title>
        <authorList>
            <person name="Goeker M."/>
        </authorList>
    </citation>
    <scope>NUCLEOTIDE SEQUENCE [LARGE SCALE GENOMIC DNA]</scope>
    <source>
        <strain evidence="14 15">DSM 28236</strain>
    </source>
</reference>
<protein>
    <submittedName>
        <fullName evidence="14">Stage IV sporulation protein FB</fullName>
        <ecNumber evidence="14">3.4.24.-</ecNumber>
    </submittedName>
</protein>
<keyword evidence="5 12" id="KW-0812">Transmembrane</keyword>
<keyword evidence="8" id="KW-0862">Zinc</keyword>
<evidence type="ECO:0000313" key="14">
    <source>
        <dbReference type="EMBL" id="MBM7644715.1"/>
    </source>
</evidence>
<dbReference type="EC" id="3.4.24.-" evidence="14"/>
<dbReference type="GO" id="GO:0016787">
    <property type="term" value="F:hydrolase activity"/>
    <property type="evidence" value="ECO:0007669"/>
    <property type="project" value="UniProtKB-KW"/>
</dbReference>
<evidence type="ECO:0000256" key="9">
    <source>
        <dbReference type="ARBA" id="ARBA00022989"/>
    </source>
</evidence>
<feature type="domain" description="Peptidase M50" evidence="13">
    <location>
        <begin position="115"/>
        <end position="168"/>
    </location>
</feature>
<feature type="transmembrane region" description="Helical" evidence="12">
    <location>
        <begin position="14"/>
        <end position="40"/>
    </location>
</feature>
<dbReference type="Pfam" id="PF02163">
    <property type="entry name" value="Peptidase_M50"/>
    <property type="match status" value="2"/>
</dbReference>